<feature type="compositionally biased region" description="Low complexity" evidence="1">
    <location>
        <begin position="487"/>
        <end position="502"/>
    </location>
</feature>
<dbReference type="PANTHER" id="PTHR12247:SF131">
    <property type="entry name" value="LD05287P"/>
    <property type="match status" value="1"/>
</dbReference>
<organism evidence="3 4">
    <name type="scientific">Batillaria attramentaria</name>
    <dbReference type="NCBI Taxonomy" id="370345"/>
    <lineage>
        <taxon>Eukaryota</taxon>
        <taxon>Metazoa</taxon>
        <taxon>Spiralia</taxon>
        <taxon>Lophotrochozoa</taxon>
        <taxon>Mollusca</taxon>
        <taxon>Gastropoda</taxon>
        <taxon>Caenogastropoda</taxon>
        <taxon>Sorbeoconcha</taxon>
        <taxon>Cerithioidea</taxon>
        <taxon>Batillariidae</taxon>
        <taxon>Batillaria</taxon>
    </lineage>
</organism>
<keyword evidence="4" id="KW-1185">Reference proteome</keyword>
<feature type="compositionally biased region" description="Basic and acidic residues" evidence="1">
    <location>
        <begin position="408"/>
        <end position="468"/>
    </location>
</feature>
<proteinExistence type="predicted"/>
<evidence type="ECO:0000259" key="2">
    <source>
        <dbReference type="PROSITE" id="PS50105"/>
    </source>
</evidence>
<dbReference type="Pfam" id="PF00536">
    <property type="entry name" value="SAM_1"/>
    <property type="match status" value="1"/>
</dbReference>
<dbReference type="Gene3D" id="1.10.150.50">
    <property type="entry name" value="Transcription Factor, Ets-1"/>
    <property type="match status" value="1"/>
</dbReference>
<evidence type="ECO:0000313" key="3">
    <source>
        <dbReference type="EMBL" id="KAK7506390.1"/>
    </source>
</evidence>
<feature type="region of interest" description="Disordered" evidence="1">
    <location>
        <begin position="132"/>
        <end position="271"/>
    </location>
</feature>
<dbReference type="AlphaFoldDB" id="A0ABD0M3C3"/>
<dbReference type="CDD" id="cd09509">
    <property type="entry name" value="SAM_Polycomb"/>
    <property type="match status" value="1"/>
</dbReference>
<evidence type="ECO:0000313" key="4">
    <source>
        <dbReference type="Proteomes" id="UP001519460"/>
    </source>
</evidence>
<feature type="compositionally biased region" description="Low complexity" evidence="1">
    <location>
        <begin position="238"/>
        <end position="266"/>
    </location>
</feature>
<feature type="compositionally biased region" description="Polar residues" evidence="1">
    <location>
        <begin position="149"/>
        <end position="160"/>
    </location>
</feature>
<dbReference type="InterPro" id="IPR050548">
    <property type="entry name" value="PcG_chromatin_remod_factors"/>
</dbReference>
<feature type="compositionally biased region" description="Basic and acidic residues" evidence="1">
    <location>
        <begin position="358"/>
        <end position="373"/>
    </location>
</feature>
<evidence type="ECO:0000256" key="1">
    <source>
        <dbReference type="SAM" id="MobiDB-lite"/>
    </source>
</evidence>
<dbReference type="PROSITE" id="PS50105">
    <property type="entry name" value="SAM_DOMAIN"/>
    <property type="match status" value="1"/>
</dbReference>
<accession>A0ABD0M3C3</accession>
<reference evidence="3 4" key="1">
    <citation type="journal article" date="2023" name="Sci. Data">
        <title>Genome assembly of the Korean intertidal mud-creeper Batillaria attramentaria.</title>
        <authorList>
            <person name="Patra A.K."/>
            <person name="Ho P.T."/>
            <person name="Jun S."/>
            <person name="Lee S.J."/>
            <person name="Kim Y."/>
            <person name="Won Y.J."/>
        </authorList>
    </citation>
    <scope>NUCLEOTIDE SEQUENCE [LARGE SCALE GENOMIC DNA]</scope>
    <source>
        <strain evidence="3">Wonlab-2016</strain>
    </source>
</reference>
<feature type="compositionally biased region" description="Basic and acidic residues" evidence="1">
    <location>
        <begin position="164"/>
        <end position="177"/>
    </location>
</feature>
<dbReference type="SUPFAM" id="SSF47769">
    <property type="entry name" value="SAM/Pointed domain"/>
    <property type="match status" value="1"/>
</dbReference>
<gene>
    <name evidence="3" type="ORF">BaRGS_00002502</name>
</gene>
<feature type="compositionally biased region" description="Polar residues" evidence="1">
    <location>
        <begin position="469"/>
        <end position="479"/>
    </location>
</feature>
<feature type="compositionally biased region" description="Polar residues" evidence="1">
    <location>
        <begin position="302"/>
        <end position="316"/>
    </location>
</feature>
<dbReference type="PANTHER" id="PTHR12247">
    <property type="entry name" value="POLYCOMB GROUP PROTEIN"/>
    <property type="match status" value="1"/>
</dbReference>
<feature type="domain" description="SAM" evidence="2">
    <location>
        <begin position="733"/>
        <end position="779"/>
    </location>
</feature>
<feature type="compositionally biased region" description="Polar residues" evidence="1">
    <location>
        <begin position="208"/>
        <end position="217"/>
    </location>
</feature>
<protein>
    <recommendedName>
        <fullName evidence="2">SAM domain-containing protein</fullName>
    </recommendedName>
</protein>
<feature type="compositionally biased region" description="Basic and acidic residues" evidence="1">
    <location>
        <begin position="138"/>
        <end position="148"/>
    </location>
</feature>
<sequence length="823" mass="89253">MGKRWRAQWQEMRFSDRVEPLWPRQLPSSRSLSVLLMTANACCTALRMFVKEMGERGWLERERGLGEGSSGRAERGGKEVVAAVVTASAVFPTRKGEKRRIPNGERKRKSTGSAPENSANGAFRAVASLAKGLNGSPDAKRPQQEKMETNQSPLKESSMLNLPESKDGPSARLDNGHIPDTARMADDTRMVSPPVAPTVASDAVGDINGNTATSSSSPEHKDTLGPMKVHAEKRRHSTSPSESSSGSSSSSDSVISSSDVKVLSSSGGTTTSAIDSMSRLALYQAASAFVKGDAEAPMKPGTNVSMDTPCDTNQATDLDGEKHEKIANTLCSPKLDVKDKNEVSGGSDENMFSCGVKTELKDKKQRSVDDSAAAKHSSSRPKEHPPDKTRDRKNDSHASFDKHRHTVSHRDSLSRLSDLDAERHGRDAERRDDRRDRDADRRERDAERRERDSEQRRQEDRSPEKDRNATVTSSGSKSAFSVEKHNPAPGAEFPGAGARPEGVPTADPAAFSDYMRVLAAGHHGFVPAPTGCLPPVFPLRPPTDVSVSSAYLHPMQAAACGMFSAPTSLGLPKDPVLYPTSMAGLPTSTYGTPALTPLQLLPHQYPAAATTPVLDYPRPYPYEMDSAVDLSPKRFRLDQPLAMSLYGAGSLAPVDYMAAYRGLAAPMSCGMESSLYDKNTEYLRKRLYPELPGGAAGTTKGPESVYLASLPDYYRALYCCGCMENRPEDIRTWSVEGVAKFVSSLEGCNVYAEIFREQRVDGKILVLLTVEHLMKSLGMKLGPAVLLTERVAKLLQDSTRASGCDMCKRLANMVPALHSSVGY</sequence>
<feature type="compositionally biased region" description="Basic and acidic residues" evidence="1">
    <location>
        <begin position="380"/>
        <end position="401"/>
    </location>
</feature>
<dbReference type="InterPro" id="IPR001660">
    <property type="entry name" value="SAM"/>
</dbReference>
<feature type="region of interest" description="Disordered" evidence="1">
    <location>
        <begin position="294"/>
        <end position="505"/>
    </location>
</feature>
<dbReference type="SMART" id="SM00454">
    <property type="entry name" value="SAM"/>
    <property type="match status" value="1"/>
</dbReference>
<comment type="caution">
    <text evidence="3">The sequence shown here is derived from an EMBL/GenBank/DDBJ whole genome shotgun (WGS) entry which is preliminary data.</text>
</comment>
<feature type="region of interest" description="Disordered" evidence="1">
    <location>
        <begin position="93"/>
        <end position="120"/>
    </location>
</feature>
<feature type="compositionally biased region" description="Polar residues" evidence="1">
    <location>
        <begin position="111"/>
        <end position="120"/>
    </location>
</feature>
<dbReference type="EMBL" id="JACVVK020000007">
    <property type="protein sequence ID" value="KAK7506390.1"/>
    <property type="molecule type" value="Genomic_DNA"/>
</dbReference>
<dbReference type="InterPro" id="IPR013761">
    <property type="entry name" value="SAM/pointed_sf"/>
</dbReference>
<name>A0ABD0M3C3_9CAEN</name>
<dbReference type="Proteomes" id="UP001519460">
    <property type="component" value="Unassembled WGS sequence"/>
</dbReference>